<protein>
    <submittedName>
        <fullName evidence="1">Uncharacterized protein</fullName>
    </submittedName>
</protein>
<gene>
    <name evidence="1" type="ORF">S03H2_51065</name>
</gene>
<feature type="non-terminal residue" evidence="1">
    <location>
        <position position="1"/>
    </location>
</feature>
<name>X1HJJ4_9ZZZZ</name>
<proteinExistence type="predicted"/>
<dbReference type="AlphaFoldDB" id="X1HJJ4"/>
<evidence type="ECO:0000313" key="1">
    <source>
        <dbReference type="EMBL" id="GAH70311.1"/>
    </source>
</evidence>
<reference evidence="1" key="1">
    <citation type="journal article" date="2014" name="Front. Microbiol.">
        <title>High frequency of phylogenetically diverse reductive dehalogenase-homologous genes in deep subseafloor sedimentary metagenomes.</title>
        <authorList>
            <person name="Kawai M."/>
            <person name="Futagami T."/>
            <person name="Toyoda A."/>
            <person name="Takaki Y."/>
            <person name="Nishi S."/>
            <person name="Hori S."/>
            <person name="Arai W."/>
            <person name="Tsubouchi T."/>
            <person name="Morono Y."/>
            <person name="Uchiyama I."/>
            <person name="Ito T."/>
            <person name="Fujiyama A."/>
            <person name="Inagaki F."/>
            <person name="Takami H."/>
        </authorList>
    </citation>
    <scope>NUCLEOTIDE SEQUENCE</scope>
    <source>
        <strain evidence="1">Expedition CK06-06</strain>
    </source>
</reference>
<organism evidence="1">
    <name type="scientific">marine sediment metagenome</name>
    <dbReference type="NCBI Taxonomy" id="412755"/>
    <lineage>
        <taxon>unclassified sequences</taxon>
        <taxon>metagenomes</taxon>
        <taxon>ecological metagenomes</taxon>
    </lineage>
</organism>
<comment type="caution">
    <text evidence="1">The sequence shown here is derived from an EMBL/GenBank/DDBJ whole genome shotgun (WGS) entry which is preliminary data.</text>
</comment>
<sequence length="175" mass="19521">KGPGFDRDEDSLAVATLDRGLIKHDVIHRPRTYPYNPATFLLVEADPGEDNFGDYVELIPKGTFDFGDTPNLLQVVAVFVETFSANDTYVLEFYSSEDEIEYAPLGSVRVKRLAPMITSLPITRPCRDYNCDDAGLYVRLKSANGSNGVFLSFTVQRHLHTVFDVPPSTKTWPTG</sequence>
<accession>X1HJJ4</accession>
<dbReference type="EMBL" id="BARU01032373">
    <property type="protein sequence ID" value="GAH70311.1"/>
    <property type="molecule type" value="Genomic_DNA"/>
</dbReference>